<name>A0ABR8HMH9_NOSPU</name>
<evidence type="ECO:0000256" key="8">
    <source>
        <dbReference type="ARBA" id="ARBA00048679"/>
    </source>
</evidence>
<dbReference type="Proteomes" id="UP000606396">
    <property type="component" value="Unassembled WGS sequence"/>
</dbReference>
<dbReference type="RefSeq" id="WP_190952633.1">
    <property type="nucleotide sequence ID" value="NZ_JACJTC010000041.1"/>
</dbReference>
<keyword evidence="4" id="KW-0547">Nucleotide-binding</keyword>
<dbReference type="GO" id="GO:0016301">
    <property type="term" value="F:kinase activity"/>
    <property type="evidence" value="ECO:0007669"/>
    <property type="project" value="UniProtKB-KW"/>
</dbReference>
<evidence type="ECO:0000313" key="11">
    <source>
        <dbReference type="Proteomes" id="UP000606396"/>
    </source>
</evidence>
<organism evidence="10 11">
    <name type="scientific">Nostoc punctiforme FACHB-252</name>
    <dbReference type="NCBI Taxonomy" id="1357509"/>
    <lineage>
        <taxon>Bacteria</taxon>
        <taxon>Bacillati</taxon>
        <taxon>Cyanobacteriota</taxon>
        <taxon>Cyanophyceae</taxon>
        <taxon>Nostocales</taxon>
        <taxon>Nostocaceae</taxon>
        <taxon>Nostoc</taxon>
    </lineage>
</organism>
<evidence type="ECO:0000259" key="9">
    <source>
        <dbReference type="PROSITE" id="PS50011"/>
    </source>
</evidence>
<dbReference type="EC" id="2.7.11.1" evidence="1"/>
<dbReference type="InterPro" id="IPR011990">
    <property type="entry name" value="TPR-like_helical_dom_sf"/>
</dbReference>
<comment type="caution">
    <text evidence="10">The sequence shown here is derived from an EMBL/GenBank/DDBJ whole genome shotgun (WGS) entry which is preliminary data.</text>
</comment>
<dbReference type="PANTHER" id="PTHR24363:SF0">
    <property type="entry name" value="SERINE_THREONINE KINASE LIKE DOMAIN CONTAINING 1"/>
    <property type="match status" value="1"/>
</dbReference>
<dbReference type="PANTHER" id="PTHR24363">
    <property type="entry name" value="SERINE/THREONINE PROTEIN KINASE"/>
    <property type="match status" value="1"/>
</dbReference>
<dbReference type="SUPFAM" id="SSF56112">
    <property type="entry name" value="Protein kinase-like (PK-like)"/>
    <property type="match status" value="1"/>
</dbReference>
<dbReference type="InterPro" id="IPR008271">
    <property type="entry name" value="Ser/Thr_kinase_AS"/>
</dbReference>
<evidence type="ECO:0000256" key="3">
    <source>
        <dbReference type="ARBA" id="ARBA00022679"/>
    </source>
</evidence>
<comment type="catalytic activity">
    <reaction evidence="8">
        <text>L-seryl-[protein] + ATP = O-phospho-L-seryl-[protein] + ADP + H(+)</text>
        <dbReference type="Rhea" id="RHEA:17989"/>
        <dbReference type="Rhea" id="RHEA-COMP:9863"/>
        <dbReference type="Rhea" id="RHEA-COMP:11604"/>
        <dbReference type="ChEBI" id="CHEBI:15378"/>
        <dbReference type="ChEBI" id="CHEBI:29999"/>
        <dbReference type="ChEBI" id="CHEBI:30616"/>
        <dbReference type="ChEBI" id="CHEBI:83421"/>
        <dbReference type="ChEBI" id="CHEBI:456216"/>
        <dbReference type="EC" id="2.7.11.1"/>
    </reaction>
</comment>
<evidence type="ECO:0000256" key="6">
    <source>
        <dbReference type="ARBA" id="ARBA00022840"/>
    </source>
</evidence>
<keyword evidence="3" id="KW-0808">Transferase</keyword>
<evidence type="ECO:0000256" key="2">
    <source>
        <dbReference type="ARBA" id="ARBA00022527"/>
    </source>
</evidence>
<keyword evidence="6" id="KW-0067">ATP-binding</keyword>
<comment type="catalytic activity">
    <reaction evidence="7">
        <text>L-threonyl-[protein] + ATP = O-phospho-L-threonyl-[protein] + ADP + H(+)</text>
        <dbReference type="Rhea" id="RHEA:46608"/>
        <dbReference type="Rhea" id="RHEA-COMP:11060"/>
        <dbReference type="Rhea" id="RHEA-COMP:11605"/>
        <dbReference type="ChEBI" id="CHEBI:15378"/>
        <dbReference type="ChEBI" id="CHEBI:30013"/>
        <dbReference type="ChEBI" id="CHEBI:30616"/>
        <dbReference type="ChEBI" id="CHEBI:61977"/>
        <dbReference type="ChEBI" id="CHEBI:456216"/>
        <dbReference type="EC" id="2.7.11.1"/>
    </reaction>
</comment>
<sequence length="537" mass="61102">MITSAMIRPGVVLQGRYRVICQIGGGGFGQVFEVDDGGVAKVLKVLKLEHFQSSIIKQKAIALFKREAELLSRLQHRGIPRVEPDGYFTLSEGGEPLHCLVMEKIPGSNLQEWLKAQSNQPITTQKAQEWLIQLVEILNELHQHQYFHRDIKPSNIMLKPDGQLVLIDFGAVREVTESYLQKQKGHETGTVLISPGYTPAEQAEGHAVPQSDFFALGRSFVYLLTGKSPLDFPKNPQTGELLWRDYATQVSSEFADLIDKLIAPFPGQRSQNCQEILEYLGKSTQNTLFSKLVATIPGLSHLGTKHKITKKKPLQRRLQWIITSLLLFTGFNLWKSAPDIAFELNEWGFDSKNLVNAELYYRLALIFDPKMPEPSYNLGLLYEDQNKFNQAEAAYKRAIKQGWVDAYNNLARLYILQKQSLKAVLLLEKQLPSASEDKTKYAILKNLGWANMELGRYEEAQTYLKKAMTIPSMRPSAYCLNIQLLELQQLKQQALPDLHKCLNLEPKTPEEYEWRNQARKIMATLQQNTKSKNTGIE</sequence>
<evidence type="ECO:0000313" key="10">
    <source>
        <dbReference type="EMBL" id="MBD2616175.1"/>
    </source>
</evidence>
<dbReference type="InterPro" id="IPR000719">
    <property type="entry name" value="Prot_kinase_dom"/>
</dbReference>
<dbReference type="SUPFAM" id="SSF48452">
    <property type="entry name" value="TPR-like"/>
    <property type="match status" value="1"/>
</dbReference>
<feature type="domain" description="Protein kinase" evidence="9">
    <location>
        <begin position="17"/>
        <end position="280"/>
    </location>
</feature>
<dbReference type="InterPro" id="IPR019734">
    <property type="entry name" value="TPR_rpt"/>
</dbReference>
<evidence type="ECO:0000256" key="7">
    <source>
        <dbReference type="ARBA" id="ARBA00047899"/>
    </source>
</evidence>
<gene>
    <name evidence="10" type="ORF">H6G94_33865</name>
</gene>
<dbReference type="Gene3D" id="1.25.40.10">
    <property type="entry name" value="Tetratricopeptide repeat domain"/>
    <property type="match status" value="1"/>
</dbReference>
<dbReference type="Gene3D" id="1.10.510.10">
    <property type="entry name" value="Transferase(Phosphotransferase) domain 1"/>
    <property type="match status" value="1"/>
</dbReference>
<dbReference type="PROSITE" id="PS00108">
    <property type="entry name" value="PROTEIN_KINASE_ST"/>
    <property type="match status" value="1"/>
</dbReference>
<dbReference type="SMART" id="SM00220">
    <property type="entry name" value="S_TKc"/>
    <property type="match status" value="1"/>
</dbReference>
<keyword evidence="11" id="KW-1185">Reference proteome</keyword>
<keyword evidence="5 10" id="KW-0418">Kinase</keyword>
<keyword evidence="2" id="KW-0723">Serine/threonine-protein kinase</keyword>
<accession>A0ABR8HMH9</accession>
<dbReference type="PROSITE" id="PS50011">
    <property type="entry name" value="PROTEIN_KINASE_DOM"/>
    <property type="match status" value="1"/>
</dbReference>
<dbReference type="Pfam" id="PF13181">
    <property type="entry name" value="TPR_8"/>
    <property type="match status" value="2"/>
</dbReference>
<proteinExistence type="predicted"/>
<dbReference type="SMART" id="SM00028">
    <property type="entry name" value="TPR"/>
    <property type="match status" value="4"/>
</dbReference>
<evidence type="ECO:0000256" key="5">
    <source>
        <dbReference type="ARBA" id="ARBA00022777"/>
    </source>
</evidence>
<dbReference type="Gene3D" id="3.30.200.20">
    <property type="entry name" value="Phosphorylase Kinase, domain 1"/>
    <property type="match status" value="1"/>
</dbReference>
<evidence type="ECO:0000256" key="1">
    <source>
        <dbReference type="ARBA" id="ARBA00012513"/>
    </source>
</evidence>
<evidence type="ECO:0000256" key="4">
    <source>
        <dbReference type="ARBA" id="ARBA00022741"/>
    </source>
</evidence>
<reference evidence="10 11" key="1">
    <citation type="journal article" date="2020" name="ISME J.">
        <title>Comparative genomics reveals insights into cyanobacterial evolution and habitat adaptation.</title>
        <authorList>
            <person name="Chen M.Y."/>
            <person name="Teng W.K."/>
            <person name="Zhao L."/>
            <person name="Hu C.X."/>
            <person name="Zhou Y.K."/>
            <person name="Han B.P."/>
            <person name="Song L.R."/>
            <person name="Shu W.S."/>
        </authorList>
    </citation>
    <scope>NUCLEOTIDE SEQUENCE [LARGE SCALE GENOMIC DNA]</scope>
    <source>
        <strain evidence="10 11">FACHB-252</strain>
    </source>
</reference>
<dbReference type="Pfam" id="PF00069">
    <property type="entry name" value="Pkinase"/>
    <property type="match status" value="1"/>
</dbReference>
<dbReference type="InterPro" id="IPR011009">
    <property type="entry name" value="Kinase-like_dom_sf"/>
</dbReference>
<dbReference type="CDD" id="cd14014">
    <property type="entry name" value="STKc_PknB_like"/>
    <property type="match status" value="1"/>
</dbReference>
<protein>
    <recommendedName>
        <fullName evidence="1">non-specific serine/threonine protein kinase</fullName>
        <ecNumber evidence="1">2.7.11.1</ecNumber>
    </recommendedName>
</protein>
<dbReference type="EMBL" id="JACJTC010000041">
    <property type="protein sequence ID" value="MBD2616175.1"/>
    <property type="molecule type" value="Genomic_DNA"/>
</dbReference>